<protein>
    <submittedName>
        <fullName evidence="2">Beta-xylosidase</fullName>
    </submittedName>
</protein>
<dbReference type="Gene3D" id="2.115.10.20">
    <property type="entry name" value="Glycosyl hydrolase domain, family 43"/>
    <property type="match status" value="1"/>
</dbReference>
<dbReference type="RefSeq" id="WP_184203751.1">
    <property type="nucleotide sequence ID" value="NZ_JACHGW010000008.1"/>
</dbReference>
<feature type="signal peptide" evidence="1">
    <location>
        <begin position="1"/>
        <end position="23"/>
    </location>
</feature>
<organism evidence="2 3">
    <name type="scientific">Armatimonas rosea</name>
    <dbReference type="NCBI Taxonomy" id="685828"/>
    <lineage>
        <taxon>Bacteria</taxon>
        <taxon>Bacillati</taxon>
        <taxon>Armatimonadota</taxon>
        <taxon>Armatimonadia</taxon>
        <taxon>Armatimonadales</taxon>
        <taxon>Armatimonadaceae</taxon>
        <taxon>Armatimonas</taxon>
    </lineage>
</organism>
<proteinExistence type="predicted"/>
<dbReference type="PANTHER" id="PTHR43301:SF3">
    <property type="entry name" value="ARABINAN ENDO-1,5-ALPHA-L-ARABINOSIDASE A-RELATED"/>
    <property type="match status" value="1"/>
</dbReference>
<keyword evidence="3" id="KW-1185">Reference proteome</keyword>
<evidence type="ECO:0000313" key="3">
    <source>
        <dbReference type="Proteomes" id="UP000520814"/>
    </source>
</evidence>
<gene>
    <name evidence="2" type="ORF">HNQ39_005500</name>
</gene>
<keyword evidence="1" id="KW-0732">Signal</keyword>
<evidence type="ECO:0000256" key="1">
    <source>
        <dbReference type="SAM" id="SignalP"/>
    </source>
</evidence>
<comment type="caution">
    <text evidence="2">The sequence shown here is derived from an EMBL/GenBank/DDBJ whole genome shotgun (WGS) entry which is preliminary data.</text>
</comment>
<dbReference type="EMBL" id="JACHGW010000008">
    <property type="protein sequence ID" value="MBB6053658.1"/>
    <property type="molecule type" value="Genomic_DNA"/>
</dbReference>
<dbReference type="InterPro" id="IPR023296">
    <property type="entry name" value="Glyco_hydro_beta-prop_sf"/>
</dbReference>
<evidence type="ECO:0000313" key="2">
    <source>
        <dbReference type="EMBL" id="MBB6053658.1"/>
    </source>
</evidence>
<feature type="chain" id="PRO_5031240097" evidence="1">
    <location>
        <begin position="24"/>
        <end position="349"/>
    </location>
</feature>
<dbReference type="SUPFAM" id="SSF75005">
    <property type="entry name" value="Arabinanase/levansucrase/invertase"/>
    <property type="match status" value="1"/>
</dbReference>
<sequence>MQTFLRHFLSAFFLCTATLPCGAQTNYQAAGHPTSDEVLLFTSFKDQKEGPHLWQSTDGIHFAPLNNGKPFFLPPPWPNGQNLVRDASVLYRDGVFHLVWTTGWTTRTFGYASSKDLVQWSEPRLVTPFPASLPKEDQPNNVWAPELHWDPAKQDYFILFSSTTPRERDNDNASNNDGKIGSQYDNRVYITRTKDFQTYSAPKVFYPCDFASIDAVMRLDEPNNRWAMVIKCSRNWNLPKMPGRNLWVTFTGLDLDRPNFTPLQGPIAGNHSPMLSNTDPGKSMAEGPSLIKYQDHWILVWDEPAGDGLQLATSKDLLKWTHRKEATLPPKELHGTLFYAPKSAVGWLK</sequence>
<name>A0A7W9W9A7_ARMRO</name>
<dbReference type="PANTHER" id="PTHR43301">
    <property type="entry name" value="ARABINAN ENDO-1,5-ALPHA-L-ARABINOSIDASE"/>
    <property type="match status" value="1"/>
</dbReference>
<reference evidence="2 3" key="1">
    <citation type="submission" date="2020-08" db="EMBL/GenBank/DDBJ databases">
        <title>Genomic Encyclopedia of Type Strains, Phase IV (KMG-IV): sequencing the most valuable type-strain genomes for metagenomic binning, comparative biology and taxonomic classification.</title>
        <authorList>
            <person name="Goeker M."/>
        </authorList>
    </citation>
    <scope>NUCLEOTIDE SEQUENCE [LARGE SCALE GENOMIC DNA]</scope>
    <source>
        <strain evidence="2 3">DSM 23562</strain>
    </source>
</reference>
<dbReference type="InterPro" id="IPR050727">
    <property type="entry name" value="GH43_arabinanases"/>
</dbReference>
<accession>A0A7W9W9A7</accession>
<dbReference type="Proteomes" id="UP000520814">
    <property type="component" value="Unassembled WGS sequence"/>
</dbReference>
<dbReference type="AlphaFoldDB" id="A0A7W9W9A7"/>